<dbReference type="InterPro" id="IPR011990">
    <property type="entry name" value="TPR-like_helical_dom_sf"/>
</dbReference>
<gene>
    <name evidence="1" type="ORF">CLV71_102524</name>
</gene>
<dbReference type="Proteomes" id="UP000294927">
    <property type="component" value="Unassembled WGS sequence"/>
</dbReference>
<dbReference type="InterPro" id="IPR027417">
    <property type="entry name" value="P-loop_NTPase"/>
</dbReference>
<proteinExistence type="predicted"/>
<accession>A0A4R7W4A3</accession>
<comment type="caution">
    <text evidence="1">The sequence shown here is derived from an EMBL/GenBank/DDBJ whole genome shotgun (WGS) entry which is preliminary data.</text>
</comment>
<dbReference type="PANTHER" id="PTHR47691:SF3">
    <property type="entry name" value="HTH-TYPE TRANSCRIPTIONAL REGULATOR RV0890C-RELATED"/>
    <property type="match status" value="1"/>
</dbReference>
<dbReference type="OrthoDB" id="3311584at2"/>
<dbReference type="SUPFAM" id="SSF48452">
    <property type="entry name" value="TPR-like"/>
    <property type="match status" value="1"/>
</dbReference>
<reference evidence="1 2" key="1">
    <citation type="submission" date="2019-03" db="EMBL/GenBank/DDBJ databases">
        <title>Genomic Encyclopedia of Archaeal and Bacterial Type Strains, Phase II (KMG-II): from individual species to whole genera.</title>
        <authorList>
            <person name="Goeker M."/>
        </authorList>
    </citation>
    <scope>NUCLEOTIDE SEQUENCE [LARGE SCALE GENOMIC DNA]</scope>
    <source>
        <strain evidence="1 2">DSM 45499</strain>
    </source>
</reference>
<evidence type="ECO:0000313" key="1">
    <source>
        <dbReference type="EMBL" id="TDV56457.1"/>
    </source>
</evidence>
<organism evidence="1 2">
    <name type="scientific">Actinophytocola oryzae</name>
    <dbReference type="NCBI Taxonomy" id="502181"/>
    <lineage>
        <taxon>Bacteria</taxon>
        <taxon>Bacillati</taxon>
        <taxon>Actinomycetota</taxon>
        <taxon>Actinomycetes</taxon>
        <taxon>Pseudonocardiales</taxon>
        <taxon>Pseudonocardiaceae</taxon>
    </lineage>
</organism>
<name>A0A4R7W4A3_9PSEU</name>
<dbReference type="AlphaFoldDB" id="A0A4R7W4A3"/>
<dbReference type="Gene3D" id="3.40.50.300">
    <property type="entry name" value="P-loop containing nucleotide triphosphate hydrolases"/>
    <property type="match status" value="1"/>
</dbReference>
<dbReference type="Gene3D" id="1.25.40.10">
    <property type="entry name" value="Tetratricopeptide repeat domain"/>
    <property type="match status" value="1"/>
</dbReference>
<evidence type="ECO:0000313" key="2">
    <source>
        <dbReference type="Proteomes" id="UP000294927"/>
    </source>
</evidence>
<sequence>MMINGPGGVGKSALALRWLDAVLNQFPDGALYAVLTETTGRPVAAEDVLGAFLRALGVPADIVPTTLSERVGLFRSVTAGRSIAVLLDDAFSAGQVRVLLPSSGSSVVVVTSRSPLVGLLAEGASVVTIGRLDSAAAIELVEHHVGAARLAAERAAGEQLVDRCEGLPIALAVASALIASRPRRSVADFVAALDNERRRLDMLSLDEDLSVRATFDLSYRILPSSAVGAYHVVGINPGVLLSGELVAAVCGSARASEAIDALLDAGVLDEIGPGRYRCHQLVRTHARAVVGQEVSSEDRNSMEQTVSEWHLFVAQAASAIVMPARPALTHEFGRSYDLPVEVVDHDGALAWLERHRLDLAAVMRSAVTQGRYEIAYKLAYAIQPLLILHKHNSEAVEVNRLGLTAAVHMRDWHAETEMRKRLARVYVRLDEFTSAQQHIDELLAGARQRSDRRGLASGLKTLGGLHSRLGEHEQAVLAFDEAAQIIRALDLHRDLALALIDLGRALLALRDVPALIGHLDEAMAILRSLEQPDPYNTARASHVLAQAHLLRGETEAARQLLEEALAMLVSVDADHERATTHDLLAQVHDRLGDAEQARSHRDRAAQLMRPSS</sequence>
<dbReference type="PANTHER" id="PTHR47691">
    <property type="entry name" value="REGULATOR-RELATED"/>
    <property type="match status" value="1"/>
</dbReference>
<dbReference type="RefSeq" id="WP_133901699.1">
    <property type="nucleotide sequence ID" value="NZ_SOCP01000002.1"/>
</dbReference>
<dbReference type="SUPFAM" id="SSF52540">
    <property type="entry name" value="P-loop containing nucleoside triphosphate hydrolases"/>
    <property type="match status" value="1"/>
</dbReference>
<keyword evidence="2" id="KW-1185">Reference proteome</keyword>
<protein>
    <submittedName>
        <fullName evidence="1">Putative ATPase</fullName>
    </submittedName>
</protein>
<dbReference type="EMBL" id="SOCP01000002">
    <property type="protein sequence ID" value="TDV56457.1"/>
    <property type="molecule type" value="Genomic_DNA"/>
</dbReference>
<dbReference type="GO" id="GO:0043531">
    <property type="term" value="F:ADP binding"/>
    <property type="evidence" value="ECO:0007669"/>
    <property type="project" value="InterPro"/>
</dbReference>
<dbReference type="Pfam" id="PF13424">
    <property type="entry name" value="TPR_12"/>
    <property type="match status" value="1"/>
</dbReference>